<proteinExistence type="predicted"/>
<organism evidence="1 2">
    <name type="scientific">Leptospira johnsonii</name>
    <dbReference type="NCBI Taxonomy" id="1917820"/>
    <lineage>
        <taxon>Bacteria</taxon>
        <taxon>Pseudomonadati</taxon>
        <taxon>Spirochaetota</taxon>
        <taxon>Spirochaetia</taxon>
        <taxon>Leptospirales</taxon>
        <taxon>Leptospiraceae</taxon>
        <taxon>Leptospira</taxon>
    </lineage>
</organism>
<keyword evidence="2" id="KW-1185">Reference proteome</keyword>
<protein>
    <submittedName>
        <fullName evidence="1">Uncharacterized protein</fullName>
    </submittedName>
</protein>
<feature type="non-terminal residue" evidence="1">
    <location>
        <position position="45"/>
    </location>
</feature>
<dbReference type="AlphaFoldDB" id="A0A2P2D7M5"/>
<accession>A0A2P2D7M5</accession>
<comment type="caution">
    <text evidence="1">The sequence shown here is derived from an EMBL/GenBank/DDBJ whole genome shotgun (WGS) entry which is preliminary data.</text>
</comment>
<reference evidence="1 2" key="1">
    <citation type="submission" date="2018-02" db="EMBL/GenBank/DDBJ databases">
        <title>Novel Leptospira species isolated from soil and water in Japan.</title>
        <authorList>
            <person name="Nakao R."/>
            <person name="Masuzawa T."/>
        </authorList>
    </citation>
    <scope>NUCLEOTIDE SEQUENCE [LARGE SCALE GENOMIC DNA]</scope>
    <source>
        <strain evidence="1 2">E8</strain>
    </source>
</reference>
<evidence type="ECO:0000313" key="2">
    <source>
        <dbReference type="Proteomes" id="UP000245076"/>
    </source>
</evidence>
<dbReference type="Proteomes" id="UP000245076">
    <property type="component" value="Unassembled WGS sequence"/>
</dbReference>
<sequence>MREIKFRAVNHNAELVFGSLLIEEGACFIYNPSPGVLRTEVYPKT</sequence>
<name>A0A2P2D7M5_9LEPT</name>
<evidence type="ECO:0000313" key="1">
    <source>
        <dbReference type="EMBL" id="GBF40639.1"/>
    </source>
</evidence>
<gene>
    <name evidence="1" type="ORF">LPTSP1_36570</name>
</gene>
<dbReference type="EMBL" id="BFAY01000013">
    <property type="protein sequence ID" value="GBF40639.1"/>
    <property type="molecule type" value="Genomic_DNA"/>
</dbReference>